<dbReference type="Proteomes" id="UP000184546">
    <property type="component" value="Unassembled WGS sequence"/>
</dbReference>
<dbReference type="RefSeq" id="XP_020059912.1">
    <property type="nucleotide sequence ID" value="XM_020200559.1"/>
</dbReference>
<dbReference type="EMBL" id="KV878971">
    <property type="protein sequence ID" value="OJK03573.1"/>
    <property type="molecule type" value="Genomic_DNA"/>
</dbReference>
<evidence type="ECO:0000313" key="2">
    <source>
        <dbReference type="Proteomes" id="UP000184546"/>
    </source>
</evidence>
<evidence type="ECO:0000313" key="1">
    <source>
        <dbReference type="EMBL" id="OJK03573.1"/>
    </source>
</evidence>
<reference evidence="2" key="1">
    <citation type="journal article" date="2017" name="Genome Biol.">
        <title>Comparative genomics reveals high biological diversity and specific adaptations in the industrially and medically important fungal genus Aspergillus.</title>
        <authorList>
            <person name="de Vries R.P."/>
            <person name="Riley R."/>
            <person name="Wiebenga A."/>
            <person name="Aguilar-Osorio G."/>
            <person name="Amillis S."/>
            <person name="Uchima C.A."/>
            <person name="Anderluh G."/>
            <person name="Asadollahi M."/>
            <person name="Askin M."/>
            <person name="Barry K."/>
            <person name="Battaglia E."/>
            <person name="Bayram O."/>
            <person name="Benocci T."/>
            <person name="Braus-Stromeyer S.A."/>
            <person name="Caldana C."/>
            <person name="Canovas D."/>
            <person name="Cerqueira G.C."/>
            <person name="Chen F."/>
            <person name="Chen W."/>
            <person name="Choi C."/>
            <person name="Clum A."/>
            <person name="Dos Santos R.A."/>
            <person name="Damasio A.R."/>
            <person name="Diallinas G."/>
            <person name="Emri T."/>
            <person name="Fekete E."/>
            <person name="Flipphi M."/>
            <person name="Freyberg S."/>
            <person name="Gallo A."/>
            <person name="Gournas C."/>
            <person name="Habgood R."/>
            <person name="Hainaut M."/>
            <person name="Harispe M.L."/>
            <person name="Henrissat B."/>
            <person name="Hilden K.S."/>
            <person name="Hope R."/>
            <person name="Hossain A."/>
            <person name="Karabika E."/>
            <person name="Karaffa L."/>
            <person name="Karanyi Z."/>
            <person name="Krasevec N."/>
            <person name="Kuo A."/>
            <person name="Kusch H."/>
            <person name="LaButti K."/>
            <person name="Lagendijk E.L."/>
            <person name="Lapidus A."/>
            <person name="Levasseur A."/>
            <person name="Lindquist E."/>
            <person name="Lipzen A."/>
            <person name="Logrieco A.F."/>
            <person name="MacCabe A."/>
            <person name="Maekelae M.R."/>
            <person name="Malavazi I."/>
            <person name="Melin P."/>
            <person name="Meyer V."/>
            <person name="Mielnichuk N."/>
            <person name="Miskei M."/>
            <person name="Molnar A.P."/>
            <person name="Mule G."/>
            <person name="Ngan C.Y."/>
            <person name="Orejas M."/>
            <person name="Orosz E."/>
            <person name="Ouedraogo J.P."/>
            <person name="Overkamp K.M."/>
            <person name="Park H.-S."/>
            <person name="Perrone G."/>
            <person name="Piumi F."/>
            <person name="Punt P.J."/>
            <person name="Ram A.F."/>
            <person name="Ramon A."/>
            <person name="Rauscher S."/>
            <person name="Record E."/>
            <person name="Riano-Pachon D.M."/>
            <person name="Robert V."/>
            <person name="Roehrig J."/>
            <person name="Ruller R."/>
            <person name="Salamov A."/>
            <person name="Salih N.S."/>
            <person name="Samson R.A."/>
            <person name="Sandor E."/>
            <person name="Sanguinetti M."/>
            <person name="Schuetze T."/>
            <person name="Sepcic K."/>
            <person name="Shelest E."/>
            <person name="Sherlock G."/>
            <person name="Sophianopoulou V."/>
            <person name="Squina F.M."/>
            <person name="Sun H."/>
            <person name="Susca A."/>
            <person name="Todd R.B."/>
            <person name="Tsang A."/>
            <person name="Unkles S.E."/>
            <person name="van de Wiele N."/>
            <person name="van Rossen-Uffink D."/>
            <person name="Oliveira J.V."/>
            <person name="Vesth T.C."/>
            <person name="Visser J."/>
            <person name="Yu J.-H."/>
            <person name="Zhou M."/>
            <person name="Andersen M.R."/>
            <person name="Archer D.B."/>
            <person name="Baker S.E."/>
            <person name="Benoit I."/>
            <person name="Brakhage A.A."/>
            <person name="Braus G.H."/>
            <person name="Fischer R."/>
            <person name="Frisvad J.C."/>
            <person name="Goldman G.H."/>
            <person name="Houbraken J."/>
            <person name="Oakley B."/>
            <person name="Pocsi I."/>
            <person name="Scazzocchio C."/>
            <person name="Seiboth B."/>
            <person name="vanKuyk P.A."/>
            <person name="Wortman J."/>
            <person name="Dyer P.S."/>
            <person name="Grigoriev I.V."/>
        </authorList>
    </citation>
    <scope>NUCLEOTIDE SEQUENCE [LARGE SCALE GENOMIC DNA]</scope>
    <source>
        <strain evidence="2">ATCC 16872 / CBS 172.66 / WB 5094</strain>
    </source>
</reference>
<dbReference type="OMA" id="NEYPEEH"/>
<dbReference type="AlphaFoldDB" id="A0A1L9X557"/>
<dbReference type="VEuPathDB" id="FungiDB:ASPACDRAFT_39191"/>
<organism evidence="1 2">
    <name type="scientific">Aspergillus aculeatus (strain ATCC 16872 / CBS 172.66 / WB 5094)</name>
    <dbReference type="NCBI Taxonomy" id="690307"/>
    <lineage>
        <taxon>Eukaryota</taxon>
        <taxon>Fungi</taxon>
        <taxon>Dikarya</taxon>
        <taxon>Ascomycota</taxon>
        <taxon>Pezizomycotina</taxon>
        <taxon>Eurotiomycetes</taxon>
        <taxon>Eurotiomycetidae</taxon>
        <taxon>Eurotiales</taxon>
        <taxon>Aspergillaceae</taxon>
        <taxon>Aspergillus</taxon>
        <taxon>Aspergillus subgen. Circumdati</taxon>
    </lineage>
</organism>
<dbReference type="GeneID" id="30974373"/>
<proteinExistence type="predicted"/>
<name>A0A1L9X557_ASPA1</name>
<gene>
    <name evidence="1" type="ORF">ASPACDRAFT_39191</name>
</gene>
<accession>A0A1L9X557</accession>
<sequence>MTSHLTVKYHQCIILATRPLFLHFLINRLQPLLDQRGESVIPIQLRPLLETSLQLANISLRTLSVLYKQSLLESFLPFDLEGIFSSAFILTIAHFIDPALVPEIANYVLTASCMLSDIVAKGNMTAALRQKELDLLQKMTGHVVSGESSDHDDGRESVSRMVTLPEQTDPAVKSEFMMADEEITMCLHRS</sequence>
<keyword evidence="2" id="KW-1185">Reference proteome</keyword>
<dbReference type="STRING" id="690307.A0A1L9X557"/>
<protein>
    <submittedName>
        <fullName evidence="1">Uncharacterized protein</fullName>
    </submittedName>
</protein>
<dbReference type="OrthoDB" id="3548654at2759"/>